<gene>
    <name evidence="2" type="ORF">CR513_31071</name>
</gene>
<evidence type="ECO:0000256" key="1">
    <source>
        <dbReference type="SAM" id="Coils"/>
    </source>
</evidence>
<organism evidence="2 3">
    <name type="scientific">Mucuna pruriens</name>
    <name type="common">Velvet bean</name>
    <name type="synonym">Dolichos pruriens</name>
    <dbReference type="NCBI Taxonomy" id="157652"/>
    <lineage>
        <taxon>Eukaryota</taxon>
        <taxon>Viridiplantae</taxon>
        <taxon>Streptophyta</taxon>
        <taxon>Embryophyta</taxon>
        <taxon>Tracheophyta</taxon>
        <taxon>Spermatophyta</taxon>
        <taxon>Magnoliopsida</taxon>
        <taxon>eudicotyledons</taxon>
        <taxon>Gunneridae</taxon>
        <taxon>Pentapetalae</taxon>
        <taxon>rosids</taxon>
        <taxon>fabids</taxon>
        <taxon>Fabales</taxon>
        <taxon>Fabaceae</taxon>
        <taxon>Papilionoideae</taxon>
        <taxon>50 kb inversion clade</taxon>
        <taxon>NPAAA clade</taxon>
        <taxon>indigoferoid/millettioid clade</taxon>
        <taxon>Phaseoleae</taxon>
        <taxon>Mucuna</taxon>
    </lineage>
</organism>
<reference evidence="2" key="1">
    <citation type="submission" date="2018-05" db="EMBL/GenBank/DDBJ databases">
        <title>Draft genome of Mucuna pruriens seed.</title>
        <authorList>
            <person name="Nnadi N.E."/>
            <person name="Vos R."/>
            <person name="Hasami M.H."/>
            <person name="Devisetty U.K."/>
            <person name="Aguiy J.C."/>
        </authorList>
    </citation>
    <scope>NUCLEOTIDE SEQUENCE [LARGE SCALE GENOMIC DNA]</scope>
    <source>
        <strain evidence="2">JCA_2017</strain>
    </source>
</reference>
<dbReference type="AlphaFoldDB" id="A0A371GAR4"/>
<evidence type="ECO:0000313" key="2">
    <source>
        <dbReference type="EMBL" id="RDX87453.1"/>
    </source>
</evidence>
<dbReference type="EMBL" id="QJKJ01006224">
    <property type="protein sequence ID" value="RDX87453.1"/>
    <property type="molecule type" value="Genomic_DNA"/>
</dbReference>
<proteinExistence type="predicted"/>
<name>A0A371GAR4_MUCPR</name>
<dbReference type="OrthoDB" id="3928699at2759"/>
<feature type="coiled-coil region" evidence="1">
    <location>
        <begin position="110"/>
        <end position="137"/>
    </location>
</feature>
<keyword evidence="3" id="KW-1185">Reference proteome</keyword>
<comment type="caution">
    <text evidence="2">The sequence shown here is derived from an EMBL/GenBank/DDBJ whole genome shotgun (WGS) entry which is preliminary data.</text>
</comment>
<keyword evidence="1" id="KW-0175">Coiled coil</keyword>
<accession>A0A371GAR4</accession>
<sequence>MEAHEEIERERKTSKLRWKRVKWEEESKAKTKGCLMAVDREIKNIIGANGKHETTIKLGKKCCDERPIVKKRIRANVPSGSNLVNPRMKKESGDGRMTLLQHSYGTHAKSKLMEVVVDDLEQQHEELKEDVNQLKVQYAES</sequence>
<dbReference type="Proteomes" id="UP000257109">
    <property type="component" value="Unassembled WGS sequence"/>
</dbReference>
<evidence type="ECO:0000313" key="3">
    <source>
        <dbReference type="Proteomes" id="UP000257109"/>
    </source>
</evidence>
<feature type="non-terminal residue" evidence="2">
    <location>
        <position position="1"/>
    </location>
</feature>
<protein>
    <submittedName>
        <fullName evidence="2">Uncharacterized protein</fullName>
    </submittedName>
</protein>